<dbReference type="SUPFAM" id="SSF55931">
    <property type="entry name" value="Glutamine synthetase/guanido kinase"/>
    <property type="match status" value="1"/>
</dbReference>
<dbReference type="PANTHER" id="PTHR43785:SF3">
    <property type="entry name" value="GS CATALYTIC DOMAIN-CONTAINING PROTEIN"/>
    <property type="match status" value="1"/>
</dbReference>
<keyword evidence="6" id="KW-0460">Magnesium</keyword>
<keyword evidence="3" id="KW-0436">Ligase</keyword>
<proteinExistence type="inferred from homology"/>
<dbReference type="InterPro" id="IPR014746">
    <property type="entry name" value="Gln_synth/guanido_kin_cat_dom"/>
</dbReference>
<evidence type="ECO:0000256" key="2">
    <source>
        <dbReference type="ARBA" id="ARBA00009897"/>
    </source>
</evidence>
<dbReference type="RefSeq" id="WP_091353023.1">
    <property type="nucleotide sequence ID" value="NZ_AP025284.1"/>
</dbReference>
<feature type="domain" description="GS catalytic" evidence="10">
    <location>
        <begin position="111"/>
        <end position="448"/>
    </location>
</feature>
<dbReference type="PROSITE" id="PS51986">
    <property type="entry name" value="GS_BETA_GRASP"/>
    <property type="match status" value="1"/>
</dbReference>
<dbReference type="AlphaFoldDB" id="A0A1H9D2N9"/>
<dbReference type="PROSITE" id="PS51987">
    <property type="entry name" value="GS_CATALYTIC"/>
    <property type="match status" value="1"/>
</dbReference>
<dbReference type="Proteomes" id="UP000198749">
    <property type="component" value="Unassembled WGS sequence"/>
</dbReference>
<dbReference type="InterPro" id="IPR008146">
    <property type="entry name" value="Gln_synth_cat_dom"/>
</dbReference>
<dbReference type="PANTHER" id="PTHR43785">
    <property type="entry name" value="GAMMA-GLUTAMYLPUTRESCINE SYNTHETASE"/>
    <property type="match status" value="1"/>
</dbReference>
<dbReference type="OrthoDB" id="9789509at2"/>
<comment type="cofactor">
    <cofactor evidence="1">
        <name>Mg(2+)</name>
        <dbReference type="ChEBI" id="CHEBI:18420"/>
    </cofactor>
</comment>
<dbReference type="Gene3D" id="3.30.590.10">
    <property type="entry name" value="Glutamine synthetase/guanido kinase, catalytic domain"/>
    <property type="match status" value="1"/>
</dbReference>
<evidence type="ECO:0000256" key="6">
    <source>
        <dbReference type="ARBA" id="ARBA00022842"/>
    </source>
</evidence>
<gene>
    <name evidence="11" type="ORF">SAMN03080615_00313</name>
</gene>
<dbReference type="GO" id="GO:0004356">
    <property type="term" value="F:glutamine synthetase activity"/>
    <property type="evidence" value="ECO:0007669"/>
    <property type="project" value="InterPro"/>
</dbReference>
<dbReference type="SMART" id="SM01230">
    <property type="entry name" value="Gln-synt_C"/>
    <property type="match status" value="1"/>
</dbReference>
<reference evidence="12" key="1">
    <citation type="submission" date="2016-10" db="EMBL/GenBank/DDBJ databases">
        <authorList>
            <person name="Varghese N."/>
            <person name="Submissions S."/>
        </authorList>
    </citation>
    <scope>NUCLEOTIDE SEQUENCE [LARGE SCALE GENOMIC DNA]</scope>
    <source>
        <strain evidence="12">DSM 18887</strain>
    </source>
</reference>
<evidence type="ECO:0000259" key="10">
    <source>
        <dbReference type="PROSITE" id="PS51987"/>
    </source>
</evidence>
<dbReference type="SUPFAM" id="SSF54368">
    <property type="entry name" value="Glutamine synthetase, N-terminal domain"/>
    <property type="match status" value="1"/>
</dbReference>
<evidence type="ECO:0000256" key="7">
    <source>
        <dbReference type="PROSITE-ProRule" id="PRU01330"/>
    </source>
</evidence>
<evidence type="ECO:0000256" key="8">
    <source>
        <dbReference type="RuleBase" id="RU000384"/>
    </source>
</evidence>
<evidence type="ECO:0000313" key="11">
    <source>
        <dbReference type="EMBL" id="SEQ07750.1"/>
    </source>
</evidence>
<accession>A0A1H9D2N9</accession>
<dbReference type="InterPro" id="IPR036651">
    <property type="entry name" value="Gln_synt_N_sf"/>
</dbReference>
<dbReference type="PROSITE" id="PS00181">
    <property type="entry name" value="GLNA_ATP"/>
    <property type="match status" value="1"/>
</dbReference>
<evidence type="ECO:0000256" key="3">
    <source>
        <dbReference type="ARBA" id="ARBA00022598"/>
    </source>
</evidence>
<keyword evidence="5" id="KW-0067">ATP-binding</keyword>
<name>A0A1H9D2N9_9GAMM</name>
<dbReference type="InterPro" id="IPR027303">
    <property type="entry name" value="Gln_synth_gly_rich_site"/>
</dbReference>
<dbReference type="EMBL" id="FOGB01000001">
    <property type="protein sequence ID" value="SEQ07750.1"/>
    <property type="molecule type" value="Genomic_DNA"/>
</dbReference>
<keyword evidence="12" id="KW-1185">Reference proteome</keyword>
<dbReference type="InterPro" id="IPR008147">
    <property type="entry name" value="Gln_synt_N"/>
</dbReference>
<evidence type="ECO:0000256" key="4">
    <source>
        <dbReference type="ARBA" id="ARBA00022741"/>
    </source>
</evidence>
<dbReference type="FunFam" id="3.30.590.10:FF:000005">
    <property type="entry name" value="Probable glutamine synthetase"/>
    <property type="match status" value="1"/>
</dbReference>
<sequence>MEAVERFLKENGITEVESTLPDMTGNARGKFYPTKKYLAEKGGKIPETLLVQTVTGEWADNHYDIVDPADRDMVLVPDANTLRLVPWADEPTAQVINDCYTSDGQLHPLSSRSVLRRVLKLYEKKGLRPVIAPEVEFYLIQKNTDPDYELKPATGRSGRRETARQSYGIDAVNEFNPVIDTLYSYCEAQGLDVDTLIHESGAAQMEINFLHGDALDLADQVFVFKRTLRETAMKHNMYATFMAKPMQHEPGSAMHIHQSLIDIKTGENIFAGDKENEFSEKFYHYLGGLQKYTPQAISFYAPNVNSYRRFAPDIAAPVNFKWGIDNRTTGLRVPIAPLAATRIENRFPGSDCNPYLAIAASLACGYLGLEQGCTPSKPVTDLAADEDETVEVARSLGEGLGLLEECPELGEIMGTEFVEAYLGVKRAEFETFHEVISSWEREYLLLTV</sequence>
<feature type="domain" description="GS beta-grasp" evidence="9">
    <location>
        <begin position="11"/>
        <end position="104"/>
    </location>
</feature>
<dbReference type="GO" id="GO:0006542">
    <property type="term" value="P:glutamine biosynthetic process"/>
    <property type="evidence" value="ECO:0007669"/>
    <property type="project" value="InterPro"/>
</dbReference>
<dbReference type="Gene3D" id="3.10.20.70">
    <property type="entry name" value="Glutamine synthetase, N-terminal domain"/>
    <property type="match status" value="1"/>
</dbReference>
<evidence type="ECO:0000313" key="12">
    <source>
        <dbReference type="Proteomes" id="UP000198749"/>
    </source>
</evidence>
<evidence type="ECO:0000256" key="5">
    <source>
        <dbReference type="ARBA" id="ARBA00022840"/>
    </source>
</evidence>
<keyword evidence="4" id="KW-0547">Nucleotide-binding</keyword>
<evidence type="ECO:0000259" key="9">
    <source>
        <dbReference type="PROSITE" id="PS51986"/>
    </source>
</evidence>
<dbReference type="GO" id="GO:0005524">
    <property type="term" value="F:ATP binding"/>
    <property type="evidence" value="ECO:0007669"/>
    <property type="project" value="UniProtKB-KW"/>
</dbReference>
<protein>
    <submittedName>
        <fullName evidence="11">Glutamine synthetase</fullName>
    </submittedName>
</protein>
<organism evidence="11 12">
    <name type="scientific">Amphritea atlantica</name>
    <dbReference type="NCBI Taxonomy" id="355243"/>
    <lineage>
        <taxon>Bacteria</taxon>
        <taxon>Pseudomonadati</taxon>
        <taxon>Pseudomonadota</taxon>
        <taxon>Gammaproteobacteria</taxon>
        <taxon>Oceanospirillales</taxon>
        <taxon>Oceanospirillaceae</taxon>
        <taxon>Amphritea</taxon>
    </lineage>
</organism>
<dbReference type="STRING" id="355243.SAMN03080615_00313"/>
<dbReference type="Pfam" id="PF00120">
    <property type="entry name" value="Gln-synt_C"/>
    <property type="match status" value="1"/>
</dbReference>
<dbReference type="GO" id="GO:0006598">
    <property type="term" value="P:polyamine catabolic process"/>
    <property type="evidence" value="ECO:0007669"/>
    <property type="project" value="TreeGrafter"/>
</dbReference>
<comment type="similarity">
    <text evidence="2 7 8">Belongs to the glutamine synthetase family.</text>
</comment>
<evidence type="ECO:0000256" key="1">
    <source>
        <dbReference type="ARBA" id="ARBA00001946"/>
    </source>
</evidence>